<organism evidence="6 7">
    <name type="scientific">Phlebotomus papatasi</name>
    <name type="common">Sandfly</name>
    <dbReference type="NCBI Taxonomy" id="29031"/>
    <lineage>
        <taxon>Eukaryota</taxon>
        <taxon>Metazoa</taxon>
        <taxon>Ecdysozoa</taxon>
        <taxon>Arthropoda</taxon>
        <taxon>Hexapoda</taxon>
        <taxon>Insecta</taxon>
        <taxon>Pterygota</taxon>
        <taxon>Neoptera</taxon>
        <taxon>Endopterygota</taxon>
        <taxon>Diptera</taxon>
        <taxon>Nematocera</taxon>
        <taxon>Psychodoidea</taxon>
        <taxon>Psychodidae</taxon>
        <taxon>Phlebotomus</taxon>
        <taxon>Phlebotomus</taxon>
    </lineage>
</organism>
<keyword evidence="4" id="KW-0238">DNA-binding</keyword>
<dbReference type="InterPro" id="IPR038441">
    <property type="entry name" value="THAP_Znf_sf"/>
</dbReference>
<dbReference type="Gene3D" id="6.20.210.20">
    <property type="entry name" value="THAP domain"/>
    <property type="match status" value="1"/>
</dbReference>
<dbReference type="PANTHER" id="PTHR46600">
    <property type="entry name" value="THAP DOMAIN-CONTAINING"/>
    <property type="match status" value="1"/>
</dbReference>
<dbReference type="InterPro" id="IPR026516">
    <property type="entry name" value="THAP1/10"/>
</dbReference>
<proteinExistence type="predicted"/>
<keyword evidence="3" id="KW-0862">Zinc</keyword>
<evidence type="ECO:0000256" key="4">
    <source>
        <dbReference type="ARBA" id="ARBA00023125"/>
    </source>
</evidence>
<dbReference type="InterPro" id="IPR048365">
    <property type="entry name" value="TNP-like_RNaseH_N"/>
</dbReference>
<dbReference type="EMBL" id="AJVK01087910">
    <property type="status" value="NOT_ANNOTATED_CDS"/>
    <property type="molecule type" value="Genomic_DNA"/>
</dbReference>
<dbReference type="AlphaFoldDB" id="A0A1B0GQR4"/>
<evidence type="ECO:0000256" key="3">
    <source>
        <dbReference type="ARBA" id="ARBA00022833"/>
    </source>
</evidence>
<protein>
    <submittedName>
        <fullName evidence="6">Uncharacterized protein</fullName>
    </submittedName>
</protein>
<dbReference type="PROSITE" id="PS50950">
    <property type="entry name" value="ZF_THAP"/>
    <property type="match status" value="1"/>
</dbReference>
<feature type="compositionally biased region" description="Basic and acidic residues" evidence="5">
    <location>
        <begin position="113"/>
        <end position="123"/>
    </location>
</feature>
<accession>A0A1B0GQR4</accession>
<keyword evidence="1" id="KW-0479">Metal-binding</keyword>
<reference evidence="6" key="1">
    <citation type="submission" date="2022-08" db="UniProtKB">
        <authorList>
            <consortium name="EnsemblMetazoa"/>
        </authorList>
    </citation>
    <scope>IDENTIFICATION</scope>
    <source>
        <strain evidence="6">Israel</strain>
    </source>
</reference>
<feature type="compositionally biased region" description="Basic residues" evidence="5">
    <location>
        <begin position="103"/>
        <end position="112"/>
    </location>
</feature>
<evidence type="ECO:0000313" key="6">
    <source>
        <dbReference type="EnsemblMetazoa" id="PPAI010194-PA"/>
    </source>
</evidence>
<dbReference type="InterPro" id="IPR006612">
    <property type="entry name" value="THAP_Znf"/>
</dbReference>
<evidence type="ECO:0000256" key="5">
    <source>
        <dbReference type="SAM" id="MobiDB-lite"/>
    </source>
</evidence>
<dbReference type="InterPro" id="IPR021896">
    <property type="entry name" value="THAP9-like_HTH"/>
</dbReference>
<sequence length="313" mass="36537">MTCIARNCGNKHVDNIPGITFHRFPTNTKMTQQWVKLLGLGEYYKIKRNSDKVCSKHFRDEDFYEKTYKDNITRKYLKPNVLPQENLTLKRALESTASSGSTLKKRRRRLKKKLGDTETAYKKDHQKIKNLRKKKTEGQKVPRAYQPIIRQFCLTLDFLSPRAYKYVRQVFQNTLPNPSTLASWYRTVEADPGFTKECMDVLRKFVEKEKDQDREVHCQLLFDEIYIFSQIQKVGTKVYGYSSVSTHGRTLNELATQILQFMIVGINGSWKIPIGYFPIHSMTREAKQNIVETFSLLMTSSVVIFTPSSCFVR</sequence>
<evidence type="ECO:0000313" key="7">
    <source>
        <dbReference type="Proteomes" id="UP000092462"/>
    </source>
</evidence>
<evidence type="ECO:0000256" key="2">
    <source>
        <dbReference type="ARBA" id="ARBA00022771"/>
    </source>
</evidence>
<dbReference type="SUPFAM" id="SSF57716">
    <property type="entry name" value="Glucocorticoid receptor-like (DNA-binding domain)"/>
    <property type="match status" value="1"/>
</dbReference>
<dbReference type="VEuPathDB" id="VectorBase:PPAI010194"/>
<dbReference type="VEuPathDB" id="VectorBase:PPAPM1_003868"/>
<evidence type="ECO:0000256" key="1">
    <source>
        <dbReference type="ARBA" id="ARBA00022723"/>
    </source>
</evidence>
<dbReference type="Proteomes" id="UP000092462">
    <property type="component" value="Unassembled WGS sequence"/>
</dbReference>
<dbReference type="PANTHER" id="PTHR46600:SF11">
    <property type="entry name" value="THAP DOMAIN-CONTAINING PROTEIN 10"/>
    <property type="match status" value="1"/>
</dbReference>
<name>A0A1B0GQR4_PHLPP</name>
<dbReference type="GO" id="GO:0008270">
    <property type="term" value="F:zinc ion binding"/>
    <property type="evidence" value="ECO:0007669"/>
    <property type="project" value="UniProtKB-KW"/>
</dbReference>
<dbReference type="SMART" id="SM00692">
    <property type="entry name" value="DM3"/>
    <property type="match status" value="1"/>
</dbReference>
<dbReference type="Pfam" id="PF21787">
    <property type="entry name" value="TNP-like_RNaseH_N"/>
    <property type="match status" value="1"/>
</dbReference>
<dbReference type="Pfam" id="PF05485">
    <property type="entry name" value="THAP"/>
    <property type="match status" value="1"/>
</dbReference>
<dbReference type="EnsemblMetazoa" id="PPAI010194-RA">
    <property type="protein sequence ID" value="PPAI010194-PA"/>
    <property type="gene ID" value="PPAI010194"/>
</dbReference>
<keyword evidence="7" id="KW-1185">Reference proteome</keyword>
<feature type="region of interest" description="Disordered" evidence="5">
    <location>
        <begin position="98"/>
        <end position="136"/>
    </location>
</feature>
<keyword evidence="2" id="KW-0863">Zinc-finger</keyword>
<dbReference type="Pfam" id="PF12017">
    <property type="entry name" value="Tnp_P_element"/>
    <property type="match status" value="1"/>
</dbReference>
<dbReference type="SMART" id="SM00980">
    <property type="entry name" value="THAP"/>
    <property type="match status" value="1"/>
</dbReference>
<dbReference type="GO" id="GO:0043565">
    <property type="term" value="F:sequence-specific DNA binding"/>
    <property type="evidence" value="ECO:0007669"/>
    <property type="project" value="InterPro"/>
</dbReference>
<feature type="compositionally biased region" description="Basic residues" evidence="5">
    <location>
        <begin position="124"/>
        <end position="135"/>
    </location>
</feature>